<protein>
    <submittedName>
        <fullName evidence="1">Uncharacterized protein</fullName>
    </submittedName>
</protein>
<geneLocation type="plasmid" evidence="1 2">
    <name>plas12</name>
</geneLocation>
<keyword evidence="2" id="KW-1185">Reference proteome</keyword>
<dbReference type="RefSeq" id="WP_139758212.1">
    <property type="nucleotide sequence ID" value="NZ_CP039853.1"/>
</dbReference>
<dbReference type="AlphaFoldDB" id="A0A5B7YJI0"/>
<dbReference type="InterPro" id="IPR057079">
    <property type="entry name" value="IcmW-like"/>
</dbReference>
<organism evidence="1 2">
    <name type="scientific">Salinimonas iocasae</name>
    <dbReference type="NCBI Taxonomy" id="2572577"/>
    <lineage>
        <taxon>Bacteria</taxon>
        <taxon>Pseudomonadati</taxon>
        <taxon>Pseudomonadota</taxon>
        <taxon>Gammaproteobacteria</taxon>
        <taxon>Alteromonadales</taxon>
        <taxon>Alteromonadaceae</taxon>
        <taxon>Alteromonas/Salinimonas group</taxon>
        <taxon>Salinimonas</taxon>
    </lineage>
</organism>
<dbReference type="KEGG" id="salk:FBQ74_18570"/>
<reference evidence="1 2" key="1">
    <citation type="submission" date="2019-04" db="EMBL/GenBank/DDBJ databases">
        <title>Salinimonas iocasae sp. nov., a halophilic bacterium isolated from the outer tube casing of tubeworms in Okinawa Trough.</title>
        <authorList>
            <person name="Zhang H."/>
            <person name="Wang H."/>
            <person name="Li C."/>
        </authorList>
    </citation>
    <scope>NUCLEOTIDE SEQUENCE [LARGE SCALE GENOMIC DNA]</scope>
    <source>
        <strain evidence="1 2">KX18D6</strain>
        <plasmid evidence="1 2">plas12</plasmid>
    </source>
</reference>
<sequence length="159" mass="18371">MSVNIEFDDNAIKKHWSRYPQLKSFFDRMSLAEVWVLDDEINVKARVANWVESLNERKLKALNDDLPSLLTVLAFQRVQSSMYLLQRLEQRLPGITNSLTFSANNLLTNEQYNRPAKILLERLAAAHTQVSLQELLNNERLALVYAALNNVNDRKGKML</sequence>
<proteinExistence type="predicted"/>
<dbReference type="Proteomes" id="UP000304912">
    <property type="component" value="Plasmid plas12"/>
</dbReference>
<keyword evidence="1" id="KW-0614">Plasmid</keyword>
<evidence type="ECO:0000313" key="2">
    <source>
        <dbReference type="Proteomes" id="UP000304912"/>
    </source>
</evidence>
<dbReference type="EMBL" id="CP039853">
    <property type="protein sequence ID" value="QCZ95526.1"/>
    <property type="molecule type" value="Genomic_DNA"/>
</dbReference>
<gene>
    <name evidence="1" type="ORF">FBQ74_18570</name>
</gene>
<dbReference type="Pfam" id="PF23130">
    <property type="entry name" value="IcmW"/>
    <property type="match status" value="1"/>
</dbReference>
<accession>A0A5B7YJI0</accession>
<evidence type="ECO:0000313" key="1">
    <source>
        <dbReference type="EMBL" id="QCZ95526.1"/>
    </source>
</evidence>
<name>A0A5B7YJI0_9ALTE</name>
<dbReference type="OrthoDB" id="9776600at2"/>